<proteinExistence type="predicted"/>
<dbReference type="AlphaFoldDB" id="A0A382LV78"/>
<dbReference type="Gene3D" id="3.40.50.720">
    <property type="entry name" value="NAD(P)-binding Rossmann-like Domain"/>
    <property type="match status" value="1"/>
</dbReference>
<sequence>MITGAGGFIGTHLFDSLNKEHNLFRIFSPSNPASEVNSYTIDLTDRKS</sequence>
<feature type="non-terminal residue" evidence="2">
    <location>
        <position position="48"/>
    </location>
</feature>
<reference evidence="2" key="1">
    <citation type="submission" date="2018-05" db="EMBL/GenBank/DDBJ databases">
        <authorList>
            <person name="Lanie J.A."/>
            <person name="Ng W.-L."/>
            <person name="Kazmierczak K.M."/>
            <person name="Andrzejewski T.M."/>
            <person name="Davidsen T.M."/>
            <person name="Wayne K.J."/>
            <person name="Tettelin H."/>
            <person name="Glass J.I."/>
            <person name="Rusch D."/>
            <person name="Podicherti R."/>
            <person name="Tsui H.-C.T."/>
            <person name="Winkler M.E."/>
        </authorList>
    </citation>
    <scope>NUCLEOTIDE SEQUENCE</scope>
</reference>
<evidence type="ECO:0000259" key="1">
    <source>
        <dbReference type="Pfam" id="PF01370"/>
    </source>
</evidence>
<dbReference type="SUPFAM" id="SSF51735">
    <property type="entry name" value="NAD(P)-binding Rossmann-fold domains"/>
    <property type="match status" value="1"/>
</dbReference>
<name>A0A382LV78_9ZZZZ</name>
<dbReference type="Pfam" id="PF01370">
    <property type="entry name" value="Epimerase"/>
    <property type="match status" value="1"/>
</dbReference>
<organism evidence="2">
    <name type="scientific">marine metagenome</name>
    <dbReference type="NCBI Taxonomy" id="408172"/>
    <lineage>
        <taxon>unclassified sequences</taxon>
        <taxon>metagenomes</taxon>
        <taxon>ecological metagenomes</taxon>
    </lineage>
</organism>
<dbReference type="InterPro" id="IPR001509">
    <property type="entry name" value="Epimerase_deHydtase"/>
</dbReference>
<gene>
    <name evidence="2" type="ORF">METZ01_LOCUS292469</name>
</gene>
<dbReference type="EMBL" id="UINC01088946">
    <property type="protein sequence ID" value="SVC39615.1"/>
    <property type="molecule type" value="Genomic_DNA"/>
</dbReference>
<protein>
    <recommendedName>
        <fullName evidence="1">NAD-dependent epimerase/dehydratase domain-containing protein</fullName>
    </recommendedName>
</protein>
<dbReference type="InterPro" id="IPR036291">
    <property type="entry name" value="NAD(P)-bd_dom_sf"/>
</dbReference>
<evidence type="ECO:0000313" key="2">
    <source>
        <dbReference type="EMBL" id="SVC39615.1"/>
    </source>
</evidence>
<accession>A0A382LV78</accession>
<feature type="domain" description="NAD-dependent epimerase/dehydratase" evidence="1">
    <location>
        <begin position="1"/>
        <end position="47"/>
    </location>
</feature>